<organism evidence="1 2">
    <name type="scientific">Flavobacterium terrae</name>
    <dbReference type="NCBI Taxonomy" id="415425"/>
    <lineage>
        <taxon>Bacteria</taxon>
        <taxon>Pseudomonadati</taxon>
        <taxon>Bacteroidota</taxon>
        <taxon>Flavobacteriia</taxon>
        <taxon>Flavobacteriales</taxon>
        <taxon>Flavobacteriaceae</taxon>
        <taxon>Flavobacterium</taxon>
    </lineage>
</organism>
<sequence length="110" mass="12453">MSEKVGIEENVISLECAQQWATNWRSNPENTVKAHLIPQVDITELFAYEGVVDIRAYIGVDEEGVNKLMLVGVDKDGNDLINDEKQEFIYDFTRPCPTTCDVNSPLYTLK</sequence>
<dbReference type="EMBL" id="FQZI01000004">
    <property type="protein sequence ID" value="SHI98184.1"/>
    <property type="molecule type" value="Genomic_DNA"/>
</dbReference>
<dbReference type="Proteomes" id="UP000184488">
    <property type="component" value="Unassembled WGS sequence"/>
</dbReference>
<dbReference type="STRING" id="415425.SAMN05444363_2213"/>
<dbReference type="RefSeq" id="WP_073311376.1">
    <property type="nucleotide sequence ID" value="NZ_FQZI01000004.1"/>
</dbReference>
<dbReference type="AlphaFoldDB" id="A0A1M6FKH1"/>
<keyword evidence="2" id="KW-1185">Reference proteome</keyword>
<evidence type="ECO:0000313" key="1">
    <source>
        <dbReference type="EMBL" id="SHI98184.1"/>
    </source>
</evidence>
<dbReference type="OrthoDB" id="797757at2"/>
<evidence type="ECO:0000313" key="2">
    <source>
        <dbReference type="Proteomes" id="UP000184488"/>
    </source>
</evidence>
<gene>
    <name evidence="1" type="ORF">SAMN05444363_2213</name>
</gene>
<proteinExistence type="predicted"/>
<protein>
    <submittedName>
        <fullName evidence="1">Uncharacterized protein</fullName>
    </submittedName>
</protein>
<reference evidence="2" key="1">
    <citation type="submission" date="2016-11" db="EMBL/GenBank/DDBJ databases">
        <authorList>
            <person name="Varghese N."/>
            <person name="Submissions S."/>
        </authorList>
    </citation>
    <scope>NUCLEOTIDE SEQUENCE [LARGE SCALE GENOMIC DNA]</scope>
    <source>
        <strain evidence="2">DSM 18829</strain>
    </source>
</reference>
<name>A0A1M6FKH1_9FLAO</name>
<accession>A0A1M6FKH1</accession>